<proteinExistence type="predicted"/>
<evidence type="ECO:0000313" key="2">
    <source>
        <dbReference type="EMBL" id="KAL1489254.1"/>
    </source>
</evidence>
<dbReference type="Proteomes" id="UP001566132">
    <property type="component" value="Unassembled WGS sequence"/>
</dbReference>
<accession>A0ABD1E3T1</accession>
<comment type="caution">
    <text evidence="2">The sequence shown here is derived from an EMBL/GenBank/DDBJ whole genome shotgun (WGS) entry which is preliminary data.</text>
</comment>
<name>A0ABD1E3T1_HYPHA</name>
<evidence type="ECO:0000256" key="1">
    <source>
        <dbReference type="SAM" id="MobiDB-lite"/>
    </source>
</evidence>
<sequence length="212" mass="24395">MSPRQSSKTATPSTPGTSGVSHSLNTDDLRIILNEFRESNSKRKSLCECAIKFYGEKDTQIVKDFIRTTTIFKDAEHISDNDALIGLPAAEWWDGIYKKVNTWKEACELILKTFAPKKPNSELYFELFMGCQDNNMNTEEFICKKRAILAKLPPNRHDEETELDMIYEMLNINIRSKIARSDIISFDQLLEKASRVEALVREEKFKNSLPSY</sequence>
<organism evidence="2 3">
    <name type="scientific">Hypothenemus hampei</name>
    <name type="common">Coffee berry borer</name>
    <dbReference type="NCBI Taxonomy" id="57062"/>
    <lineage>
        <taxon>Eukaryota</taxon>
        <taxon>Metazoa</taxon>
        <taxon>Ecdysozoa</taxon>
        <taxon>Arthropoda</taxon>
        <taxon>Hexapoda</taxon>
        <taxon>Insecta</taxon>
        <taxon>Pterygota</taxon>
        <taxon>Neoptera</taxon>
        <taxon>Endopterygota</taxon>
        <taxon>Coleoptera</taxon>
        <taxon>Polyphaga</taxon>
        <taxon>Cucujiformia</taxon>
        <taxon>Curculionidae</taxon>
        <taxon>Scolytinae</taxon>
        <taxon>Hypothenemus</taxon>
    </lineage>
</organism>
<reference evidence="2 3" key="1">
    <citation type="submission" date="2024-05" db="EMBL/GenBank/DDBJ databases">
        <title>Genetic variation in Jamaican populations of the coffee berry borer (Hypothenemus hampei).</title>
        <authorList>
            <person name="Errbii M."/>
            <person name="Myrie A."/>
        </authorList>
    </citation>
    <scope>NUCLEOTIDE SEQUENCE [LARGE SCALE GENOMIC DNA]</scope>
    <source>
        <strain evidence="2">JA-Hopewell-2020-01-JO</strain>
        <tissue evidence="2">Whole body</tissue>
    </source>
</reference>
<gene>
    <name evidence="2" type="ORF">ABEB36_014187</name>
</gene>
<feature type="region of interest" description="Disordered" evidence="1">
    <location>
        <begin position="1"/>
        <end position="23"/>
    </location>
</feature>
<protein>
    <submittedName>
        <fullName evidence="2">Uncharacterized protein</fullName>
    </submittedName>
</protein>
<evidence type="ECO:0000313" key="3">
    <source>
        <dbReference type="Proteomes" id="UP001566132"/>
    </source>
</evidence>
<dbReference type="AlphaFoldDB" id="A0ABD1E3T1"/>
<keyword evidence="3" id="KW-1185">Reference proteome</keyword>
<dbReference type="EMBL" id="JBDJPC010000012">
    <property type="protein sequence ID" value="KAL1489254.1"/>
    <property type="molecule type" value="Genomic_DNA"/>
</dbReference>